<gene>
    <name evidence="1" type="ORF">AX774_g4312</name>
</gene>
<evidence type="ECO:0000313" key="2">
    <source>
        <dbReference type="Proteomes" id="UP000188320"/>
    </source>
</evidence>
<sequence length="192" mass="22649">MVARQGPRQTLNGRLTRFLSALMSMNNNRWCWLVISQDLKNFSWNWVYFENNCPGIGNLVQNNNRVVIKKKPRFWLPHHRRYNWAQRFLRERRFKLSDRPRGRDPLKKKGNCKSRRVYPMVKFPVVLYSQEEREAEADPRPETLEPIRGQAKVQNGVPVLHMPTGQEGRLHDIAGPPKCIPALQDRRKVIKA</sequence>
<name>A0A1R1PMU7_ZANCU</name>
<comment type="caution">
    <text evidence="1">The sequence shown here is derived from an EMBL/GenBank/DDBJ whole genome shotgun (WGS) entry which is preliminary data.</text>
</comment>
<reference evidence="2" key="1">
    <citation type="submission" date="2017-01" db="EMBL/GenBank/DDBJ databases">
        <authorList>
            <person name="Wang Y."/>
            <person name="White M."/>
            <person name="Kvist S."/>
            <person name="Moncalvo J.-M."/>
        </authorList>
    </citation>
    <scope>NUCLEOTIDE SEQUENCE [LARGE SCALE GENOMIC DNA]</scope>
    <source>
        <strain evidence="2">COL-18-3</strain>
    </source>
</reference>
<protein>
    <submittedName>
        <fullName evidence="1">Uncharacterized protein</fullName>
    </submittedName>
</protein>
<dbReference type="EMBL" id="LSSK01000717">
    <property type="protein sequence ID" value="OMH82212.1"/>
    <property type="molecule type" value="Genomic_DNA"/>
</dbReference>
<organism evidence="1 2">
    <name type="scientific">Zancudomyces culisetae</name>
    <name type="common">Gut fungus</name>
    <name type="synonym">Smittium culisetae</name>
    <dbReference type="NCBI Taxonomy" id="1213189"/>
    <lineage>
        <taxon>Eukaryota</taxon>
        <taxon>Fungi</taxon>
        <taxon>Fungi incertae sedis</taxon>
        <taxon>Zoopagomycota</taxon>
        <taxon>Kickxellomycotina</taxon>
        <taxon>Harpellomycetes</taxon>
        <taxon>Harpellales</taxon>
        <taxon>Legeriomycetaceae</taxon>
        <taxon>Zancudomyces</taxon>
    </lineage>
</organism>
<accession>A0A1R1PMU7</accession>
<dbReference type="AlphaFoldDB" id="A0A1R1PMU7"/>
<keyword evidence="2" id="KW-1185">Reference proteome</keyword>
<dbReference type="Proteomes" id="UP000188320">
    <property type="component" value="Unassembled WGS sequence"/>
</dbReference>
<evidence type="ECO:0000313" key="1">
    <source>
        <dbReference type="EMBL" id="OMH82212.1"/>
    </source>
</evidence>
<proteinExistence type="predicted"/>